<sequence length="362" mass="40083">MEAGVEGIWFRGTRLGARPFGICDKQAEQPGATGSREAVNPEPGLLVVLLTLWEPRPPDDKGSAGMNSSDAIVKALTMAVSGERAAFPDVSPKACLPMEVVMAEAGYGAILIVVLEKLKPYLDAARPAAIDGYFYQGDRSKGETFANYISAKELARQEVESLVGERIPERLNGRRALLTFEEVARTLRPLDRTDALLRPMTLASLVTSADQASTYWTREEDQDPEAMEPPRQDGGEDEWDDGHVGFYEEPELDENGEPMCYFEADREYDEEEALYIWAYNDACNQIYFDSDRQEAANFPAYQNSPRHVGPEERTGSGQGLVDSATEDTDGFETPLLPAGECDRSNLEVAVIKGRTLNHWRDC</sequence>
<dbReference type="AlphaFoldDB" id="A0A1Q9CSI7"/>
<dbReference type="Proteomes" id="UP000186817">
    <property type="component" value="Unassembled WGS sequence"/>
</dbReference>
<feature type="region of interest" description="Disordered" evidence="1">
    <location>
        <begin position="215"/>
        <end position="243"/>
    </location>
</feature>
<protein>
    <submittedName>
        <fullName evidence="2">Uncharacterized protein</fullName>
    </submittedName>
</protein>
<organism evidence="2 3">
    <name type="scientific">Symbiodinium microadriaticum</name>
    <name type="common">Dinoflagellate</name>
    <name type="synonym">Zooxanthella microadriatica</name>
    <dbReference type="NCBI Taxonomy" id="2951"/>
    <lineage>
        <taxon>Eukaryota</taxon>
        <taxon>Sar</taxon>
        <taxon>Alveolata</taxon>
        <taxon>Dinophyceae</taxon>
        <taxon>Suessiales</taxon>
        <taxon>Symbiodiniaceae</taxon>
        <taxon>Symbiodinium</taxon>
    </lineage>
</organism>
<feature type="region of interest" description="Disordered" evidence="1">
    <location>
        <begin position="301"/>
        <end position="336"/>
    </location>
</feature>
<evidence type="ECO:0000256" key="1">
    <source>
        <dbReference type="SAM" id="MobiDB-lite"/>
    </source>
</evidence>
<name>A0A1Q9CSI7_SYMMI</name>
<comment type="caution">
    <text evidence="2">The sequence shown here is derived from an EMBL/GenBank/DDBJ whole genome shotgun (WGS) entry which is preliminary data.</text>
</comment>
<accession>A0A1Q9CSI7</accession>
<dbReference type="OrthoDB" id="10270147at2759"/>
<proteinExistence type="predicted"/>
<gene>
    <name evidence="2" type="ORF">AK812_SmicGene33092</name>
</gene>
<dbReference type="EMBL" id="LSRX01000951">
    <property type="protein sequence ID" value="OLP85865.1"/>
    <property type="molecule type" value="Genomic_DNA"/>
</dbReference>
<keyword evidence="3" id="KW-1185">Reference proteome</keyword>
<evidence type="ECO:0000313" key="2">
    <source>
        <dbReference type="EMBL" id="OLP85865.1"/>
    </source>
</evidence>
<reference evidence="2 3" key="1">
    <citation type="submission" date="2016-02" db="EMBL/GenBank/DDBJ databases">
        <title>Genome analysis of coral dinoflagellate symbionts highlights evolutionary adaptations to a symbiotic lifestyle.</title>
        <authorList>
            <person name="Aranda M."/>
            <person name="Li Y."/>
            <person name="Liew Y.J."/>
            <person name="Baumgarten S."/>
            <person name="Simakov O."/>
            <person name="Wilson M."/>
            <person name="Piel J."/>
            <person name="Ashoor H."/>
            <person name="Bougouffa S."/>
            <person name="Bajic V.B."/>
            <person name="Ryu T."/>
            <person name="Ravasi T."/>
            <person name="Bayer T."/>
            <person name="Micklem G."/>
            <person name="Kim H."/>
            <person name="Bhak J."/>
            <person name="Lajeunesse T.C."/>
            <person name="Voolstra C.R."/>
        </authorList>
    </citation>
    <scope>NUCLEOTIDE SEQUENCE [LARGE SCALE GENOMIC DNA]</scope>
    <source>
        <strain evidence="2 3">CCMP2467</strain>
    </source>
</reference>
<evidence type="ECO:0000313" key="3">
    <source>
        <dbReference type="Proteomes" id="UP000186817"/>
    </source>
</evidence>